<organism evidence="2 3">
    <name type="scientific">Muraenolepis orangiensis</name>
    <name type="common">Patagonian moray cod</name>
    <dbReference type="NCBI Taxonomy" id="630683"/>
    <lineage>
        <taxon>Eukaryota</taxon>
        <taxon>Metazoa</taxon>
        <taxon>Chordata</taxon>
        <taxon>Craniata</taxon>
        <taxon>Vertebrata</taxon>
        <taxon>Euteleostomi</taxon>
        <taxon>Actinopterygii</taxon>
        <taxon>Neopterygii</taxon>
        <taxon>Teleostei</taxon>
        <taxon>Neoteleostei</taxon>
        <taxon>Acanthomorphata</taxon>
        <taxon>Zeiogadaria</taxon>
        <taxon>Gadariae</taxon>
        <taxon>Gadiformes</taxon>
        <taxon>Muraenolepidoidei</taxon>
        <taxon>Muraenolepididae</taxon>
        <taxon>Muraenolepis</taxon>
    </lineage>
</organism>
<evidence type="ECO:0000313" key="2">
    <source>
        <dbReference type="EMBL" id="KAJ3612640.1"/>
    </source>
</evidence>
<proteinExistence type="predicted"/>
<feature type="compositionally biased region" description="Basic and acidic residues" evidence="1">
    <location>
        <begin position="25"/>
        <end position="38"/>
    </location>
</feature>
<reference evidence="2" key="1">
    <citation type="submission" date="2022-07" db="EMBL/GenBank/DDBJ databases">
        <title>Chromosome-level genome of Muraenolepis orangiensis.</title>
        <authorList>
            <person name="Kim J."/>
        </authorList>
    </citation>
    <scope>NUCLEOTIDE SEQUENCE</scope>
    <source>
        <strain evidence="2">KU_S4_2022</strain>
        <tissue evidence="2">Muscle</tissue>
    </source>
</reference>
<feature type="compositionally biased region" description="Basic residues" evidence="1">
    <location>
        <begin position="39"/>
        <end position="60"/>
    </location>
</feature>
<dbReference type="Proteomes" id="UP001148018">
    <property type="component" value="Unassembled WGS sequence"/>
</dbReference>
<feature type="region of interest" description="Disordered" evidence="1">
    <location>
        <begin position="1"/>
        <end position="69"/>
    </location>
</feature>
<protein>
    <submittedName>
        <fullName evidence="2">Uncharacterized protein</fullName>
    </submittedName>
</protein>
<gene>
    <name evidence="2" type="ORF">NHX12_020907</name>
</gene>
<dbReference type="AlphaFoldDB" id="A0A9Q0IW73"/>
<evidence type="ECO:0000313" key="3">
    <source>
        <dbReference type="Proteomes" id="UP001148018"/>
    </source>
</evidence>
<comment type="caution">
    <text evidence="2">The sequence shown here is derived from an EMBL/GenBank/DDBJ whole genome shotgun (WGS) entry which is preliminary data.</text>
</comment>
<evidence type="ECO:0000256" key="1">
    <source>
        <dbReference type="SAM" id="MobiDB-lite"/>
    </source>
</evidence>
<accession>A0A9Q0IW73</accession>
<dbReference type="EMBL" id="JANIIK010000036">
    <property type="protein sequence ID" value="KAJ3612640.1"/>
    <property type="molecule type" value="Genomic_DNA"/>
</dbReference>
<keyword evidence="3" id="KW-1185">Reference proteome</keyword>
<feature type="region of interest" description="Disordered" evidence="1">
    <location>
        <begin position="94"/>
        <end position="115"/>
    </location>
</feature>
<sequence length="115" mass="12890">MRDSSSGQMTPLWVQGSWALEQNNGEERDTKFHEDRWPRAFRKPPMAHRARPPPTHRGRRGGVGGALQGPRCKLVGVQVRGPRDPKLVAGYANEACSSPTEQSWRKQICDATSLR</sequence>
<name>A0A9Q0IW73_9TELE</name>